<dbReference type="EMBL" id="CP034210">
    <property type="protein sequence ID" value="QBZ65909.1"/>
    <property type="molecule type" value="Genomic_DNA"/>
</dbReference>
<dbReference type="InterPro" id="IPR011992">
    <property type="entry name" value="EF-hand-dom_pair"/>
</dbReference>
<sequence length="1186" mass="130944">MWNISSFVQKAQELLDPTQGLNLSQSDKNPSKATLFQHQFRLPSSQHPLYEIAAELNIPPANVTQGEKTADMGWHYVGRLHLSESFICFSTTASSFLQSASTSSSSIFTGQTHGGGPSGNGFTFPLCAIRKVERLNSQNYQFALAITTWNGLLHESGNKDKDKDKDKAANKDGKNQVKEQRITVQLAGSRQACERFCDGLKKGLRAGVGNVAKLKRVVAECYSEYLLRPEDQKEASPPDAGLGLQFRYPGDPKKLRDRAKMRLWAEYLRDNGRNFTLLRQPTFHKLIRVGLPNRLRGEMWELTSGSVYLRLENPSMYEETLEKFSGQESLAIDEIEKDLNRSLPEYPGYQDQIGINRLRRVLTAYSWVNADVGYCQAMNIVVAALLIYMSEVQAFFLLTALCDRLVPGYYSTTMYGTLLDQKVFESLVEKTMPILWEHLVKSDVQLSVVSLPWFLSLYINSMPLVFAFRVLDVFFVEGPKVLFQVGLAILRINGEELLDATDDGAFISVLKSYFARLDESAHPRSENPKLRAVTRFQELMVVAFKEFAGITQASITELRLKNKDAVLNNIENFAKRTAIRNLGPDSKLLTPEELSALYDRFYTVLYERQQREGMIQEENQRRAKANRGRVHEPKVEKGRVGLGASTSLMDYDAFREFLAAMAKWAMSDSPTTPRRDTFPDRGYNSMRRLGAGQLSPWGNGPEPADHEFLQRLFAKWDVDSAGALTLQNVVTGMARIKGKRDIMGTITYLFELYDDDGDGRVDREGILRISEALLFLSRRGLEGTLSPSGSTATLNGYSEHQVAGDATGANDGSMGGPTVNERFLGSISAFIRRCFEYADPDHPKNQDAKVEHEKILDKVEEKLHDKSAESPIMEKKHREPLMPPLSPDLVDPDAFAIGDDDDDDDDESDEEDLLAMDSPEGSPQLKPAKKPTPEPRWEPTPSVELKEEKNVSPPPVAESLAAPEAQSSQSSLHDGVVSRKVSQAKANVALDPSNPLHITLPTFRMVVLADELLEQFFESSFPVSFHVVEGLPSSNNSGGGAGSAAPSSIFGAFGGGAGGVGGAGRGVRGVLDNIVTDGMRVAAEVRRRMEEAQKELEKNATPYQYQQKDEEEEDDDDIRGTSSSSRTPRLGAASGSKSATKSVRSSDRDLLEGADAEADGGGEAAGTKAMADVQGPSGKGKVEFEG</sequence>
<feature type="domain" description="Rab-GAP TBC" evidence="2">
    <location>
        <begin position="290"/>
        <end position="478"/>
    </location>
</feature>
<dbReference type="GO" id="GO:0005096">
    <property type="term" value="F:GTPase activator activity"/>
    <property type="evidence" value="ECO:0007669"/>
    <property type="project" value="TreeGrafter"/>
</dbReference>
<dbReference type="AlphaFoldDB" id="A0A4P7NU28"/>
<protein>
    <recommendedName>
        <fullName evidence="2">Rab-GAP TBC domain-containing protein</fullName>
    </recommendedName>
</protein>
<dbReference type="Gene3D" id="1.10.8.270">
    <property type="entry name" value="putative rabgap domain of human tbc1 domain family member 14 like domains"/>
    <property type="match status" value="1"/>
</dbReference>
<feature type="region of interest" description="Disordered" evidence="1">
    <location>
        <begin position="1092"/>
        <end position="1186"/>
    </location>
</feature>
<dbReference type="PROSITE" id="PS50086">
    <property type="entry name" value="TBC_RABGAP"/>
    <property type="match status" value="1"/>
</dbReference>
<feature type="compositionally biased region" description="Acidic residues" evidence="1">
    <location>
        <begin position="898"/>
        <end position="914"/>
    </location>
</feature>
<gene>
    <name evidence="3" type="ORF">PoMZ_12876</name>
</gene>
<evidence type="ECO:0000256" key="1">
    <source>
        <dbReference type="SAM" id="MobiDB-lite"/>
    </source>
</evidence>
<proteinExistence type="predicted"/>
<organism evidence="3 4">
    <name type="scientific">Pyricularia oryzae</name>
    <name type="common">Rice blast fungus</name>
    <name type="synonym">Magnaporthe oryzae</name>
    <dbReference type="NCBI Taxonomy" id="318829"/>
    <lineage>
        <taxon>Eukaryota</taxon>
        <taxon>Fungi</taxon>
        <taxon>Dikarya</taxon>
        <taxon>Ascomycota</taxon>
        <taxon>Pezizomycotina</taxon>
        <taxon>Sordariomycetes</taxon>
        <taxon>Sordariomycetidae</taxon>
        <taxon>Magnaporthales</taxon>
        <taxon>Pyriculariaceae</taxon>
        <taxon>Pyricularia</taxon>
    </lineage>
</organism>
<dbReference type="Gene3D" id="1.10.238.10">
    <property type="entry name" value="EF-hand"/>
    <property type="match status" value="1"/>
</dbReference>
<dbReference type="SUPFAM" id="SSF47473">
    <property type="entry name" value="EF-hand"/>
    <property type="match status" value="1"/>
</dbReference>
<evidence type="ECO:0000313" key="3">
    <source>
        <dbReference type="EMBL" id="QBZ65909.1"/>
    </source>
</evidence>
<dbReference type="PANTHER" id="PTHR47219:SF20">
    <property type="entry name" value="TBC1 DOMAIN FAMILY MEMBER 2B"/>
    <property type="match status" value="1"/>
</dbReference>
<dbReference type="FunFam" id="1.10.472.80:FF:000021">
    <property type="entry name" value="GTPase activating protein (Gyp2)"/>
    <property type="match status" value="1"/>
</dbReference>
<dbReference type="Proteomes" id="UP000294847">
    <property type="component" value="Chromosome 7"/>
</dbReference>
<evidence type="ECO:0000259" key="2">
    <source>
        <dbReference type="PROSITE" id="PS50086"/>
    </source>
</evidence>
<feature type="region of interest" description="Disordered" evidence="1">
    <location>
        <begin position="861"/>
        <end position="978"/>
    </location>
</feature>
<dbReference type="GO" id="GO:0031267">
    <property type="term" value="F:small GTPase binding"/>
    <property type="evidence" value="ECO:0007669"/>
    <property type="project" value="TreeGrafter"/>
</dbReference>
<dbReference type="SMART" id="SM00164">
    <property type="entry name" value="TBC"/>
    <property type="match status" value="1"/>
</dbReference>
<feature type="compositionally biased region" description="Basic and acidic residues" evidence="1">
    <location>
        <begin position="156"/>
        <end position="177"/>
    </location>
</feature>
<accession>A0A4P7NU28</accession>
<dbReference type="SUPFAM" id="SSF47923">
    <property type="entry name" value="Ypt/Rab-GAP domain of gyp1p"/>
    <property type="match status" value="2"/>
</dbReference>
<feature type="compositionally biased region" description="Low complexity" evidence="1">
    <location>
        <begin position="1131"/>
        <end position="1142"/>
    </location>
</feature>
<dbReference type="InterPro" id="IPR035969">
    <property type="entry name" value="Rab-GAP_TBC_sf"/>
</dbReference>
<dbReference type="InterPro" id="IPR050302">
    <property type="entry name" value="Rab_GAP_TBC_domain"/>
</dbReference>
<dbReference type="PANTHER" id="PTHR47219">
    <property type="entry name" value="RAB GTPASE-ACTIVATING PROTEIN 1-LIKE"/>
    <property type="match status" value="1"/>
</dbReference>
<name>A0A4P7NU28_PYROR</name>
<reference evidence="3 4" key="1">
    <citation type="journal article" date="2019" name="Mol. Biol. Evol.">
        <title>Blast fungal genomes show frequent chromosomal changes, gene gains and losses, and effector gene turnover.</title>
        <authorList>
            <person name="Gomez Luciano L.B."/>
            <person name="Jason Tsai I."/>
            <person name="Chuma I."/>
            <person name="Tosa Y."/>
            <person name="Chen Y.H."/>
            <person name="Li J.Y."/>
            <person name="Li M.Y."/>
            <person name="Jade Lu M.Y."/>
            <person name="Nakayashiki H."/>
            <person name="Li W.H."/>
        </authorList>
    </citation>
    <scope>NUCLEOTIDE SEQUENCE [LARGE SCALE GENOMIC DNA]</scope>
    <source>
        <strain evidence="3">MZ5-1-6</strain>
    </source>
</reference>
<dbReference type="Gene3D" id="1.10.472.80">
    <property type="entry name" value="Ypt/Rab-GAP domain of gyp1p, domain 3"/>
    <property type="match status" value="1"/>
</dbReference>
<feature type="compositionally biased region" description="Basic and acidic residues" evidence="1">
    <location>
        <begin position="861"/>
        <end position="880"/>
    </location>
</feature>
<feature type="region of interest" description="Disordered" evidence="1">
    <location>
        <begin position="155"/>
        <end position="177"/>
    </location>
</feature>
<dbReference type="InterPro" id="IPR000195">
    <property type="entry name" value="Rab-GAP-TBC_dom"/>
</dbReference>
<evidence type="ECO:0000313" key="4">
    <source>
        <dbReference type="Proteomes" id="UP000294847"/>
    </source>
</evidence>
<dbReference type="FunFam" id="1.10.8.270:FF:000015">
    <property type="entry name" value="GTPase activating protein (Gyp2)"/>
    <property type="match status" value="1"/>
</dbReference>
<dbReference type="Pfam" id="PF00566">
    <property type="entry name" value="RabGAP-TBC"/>
    <property type="match status" value="1"/>
</dbReference>